<keyword evidence="7" id="KW-1185">Reference proteome</keyword>
<evidence type="ECO:0000313" key="5">
    <source>
        <dbReference type="EMBL" id="QOK24504.1"/>
    </source>
</evidence>
<dbReference type="PANTHER" id="PTHR33498">
    <property type="entry name" value="TRANSPOSASE FOR INSERTION SEQUENCE ELEMENT IS1557"/>
    <property type="match status" value="1"/>
</dbReference>
<evidence type="ECO:0000313" key="7">
    <source>
        <dbReference type="Proteomes" id="UP000182938"/>
    </source>
</evidence>
<organism evidence="3 7">
    <name type="scientific">Janibacter indicus</name>
    <dbReference type="NCBI Taxonomy" id="857417"/>
    <lineage>
        <taxon>Bacteria</taxon>
        <taxon>Bacillati</taxon>
        <taxon>Actinomycetota</taxon>
        <taxon>Actinomycetes</taxon>
        <taxon>Micrococcales</taxon>
        <taxon>Intrasporangiaceae</taxon>
        <taxon>Janibacter</taxon>
    </lineage>
</organism>
<dbReference type="InterPro" id="IPR002560">
    <property type="entry name" value="Transposase_DDE"/>
</dbReference>
<protein>
    <submittedName>
        <fullName evidence="3 4">Transposase</fullName>
    </submittedName>
</protein>
<name>A0A1L3ML16_9MICO</name>
<sequence>MIAVEQHGDDRLVVTVESAPEPMGCRSCGVIARGHGRVEVRLVDAPAFGRPVRIIWRKRRWLCLEPACGVGSFVEQDDAVATPRGLLTARACRWAIEQIRREHASVNGVRRQLGTGWRTVWESIRPLLQAAADDVSRFEGVAILGVDEHVWHHVSTKPIEDGGRGPKELTGMVDLTRDAGGRTRARLLDLVPGRSGAVYKDWLDQRGQAFRARVEVATLDPFHGYKNAIDDQLEDARSVLDAFHVVKLATAVVDDVRRRVQQQIHGHRGRKNDPLYRIRNILRAGAENLTERQRARLEAAWAADERHLEVEVAWVCAQQVRSAYHQATHAAGRAVAEKILHTFASCPIPEVARLGKTLNTWRREFLGYFDTNGANNGGTEAINGLIELHRRVARGFRNRDNYRLRMLLIGGGLNLRPHTHR</sequence>
<dbReference type="NCBIfam" id="NF033550">
    <property type="entry name" value="transpos_ISL3"/>
    <property type="match status" value="1"/>
</dbReference>
<reference evidence="4 8" key="2">
    <citation type="submission" date="2020-10" db="EMBL/GenBank/DDBJ databases">
        <title>Janibacter indicus TT2 genome sequence.</title>
        <authorList>
            <person name="Lee K."/>
            <person name="Ganzorig M."/>
        </authorList>
    </citation>
    <scope>NUCLEOTIDE SEQUENCE [LARGE SCALE GENOMIC DNA]</scope>
    <source>
        <strain evidence="4 8">TT2</strain>
    </source>
</reference>
<evidence type="ECO:0000313" key="4">
    <source>
        <dbReference type="EMBL" id="QOK24473.1"/>
    </source>
</evidence>
<feature type="domain" description="Transposase IS204/IS1001/IS1096/IS1165 DDE" evidence="1">
    <location>
        <begin position="164"/>
        <end position="406"/>
    </location>
</feature>
<evidence type="ECO:0000313" key="3">
    <source>
        <dbReference type="EMBL" id="APH03042.1"/>
    </source>
</evidence>
<feature type="domain" description="Transposase IS204/IS1001/IS1096/IS1165 zinc-finger" evidence="2">
    <location>
        <begin position="22"/>
        <end position="65"/>
    </location>
</feature>
<dbReference type="Proteomes" id="UP000593998">
    <property type="component" value="Chromosome"/>
</dbReference>
<dbReference type="Pfam" id="PF01610">
    <property type="entry name" value="DDE_Tnp_ISL3"/>
    <property type="match status" value="1"/>
</dbReference>
<evidence type="ECO:0000313" key="6">
    <source>
        <dbReference type="EMBL" id="QOK24562.1"/>
    </source>
</evidence>
<accession>A0A1L3ML16</accession>
<evidence type="ECO:0000313" key="8">
    <source>
        <dbReference type="Proteomes" id="UP000593998"/>
    </source>
</evidence>
<dbReference type="Pfam" id="PF14690">
    <property type="entry name" value="Zn_ribbon_ISL3"/>
    <property type="match status" value="1"/>
</dbReference>
<reference evidence="3 7" key="1">
    <citation type="submission" date="2015-11" db="EMBL/GenBank/DDBJ databases">
        <authorList>
            <person name="Zhang Y."/>
            <person name="Guo Z."/>
        </authorList>
    </citation>
    <scope>NUCLEOTIDE SEQUENCE [LARGE SCALE GENOMIC DNA]</scope>
    <source>
        <strain evidence="3 7">YFY001</strain>
    </source>
</reference>
<dbReference type="EMBL" id="CP062789">
    <property type="protein sequence ID" value="QOK24504.1"/>
    <property type="molecule type" value="Genomic_DNA"/>
</dbReference>
<dbReference type="EMBL" id="CP062789">
    <property type="protein sequence ID" value="QOK24473.1"/>
    <property type="molecule type" value="Genomic_DNA"/>
</dbReference>
<proteinExistence type="predicted"/>
<evidence type="ECO:0000259" key="1">
    <source>
        <dbReference type="Pfam" id="PF01610"/>
    </source>
</evidence>
<dbReference type="Proteomes" id="UP000182938">
    <property type="component" value="Chromosome"/>
</dbReference>
<dbReference type="KEGG" id="jte:ASJ30_06920"/>
<dbReference type="EMBL" id="CP013290">
    <property type="protein sequence ID" value="APH03042.1"/>
    <property type="molecule type" value="Genomic_DNA"/>
</dbReference>
<dbReference type="InterPro" id="IPR029261">
    <property type="entry name" value="Transposase_Znf"/>
</dbReference>
<gene>
    <name evidence="3" type="ORF">ASJ30_06920</name>
    <name evidence="4" type="ORF">IGS73_03220</name>
    <name evidence="5" type="ORF">IGS73_04885</name>
    <name evidence="6" type="ORF">IGS73_08035</name>
</gene>
<dbReference type="InterPro" id="IPR047951">
    <property type="entry name" value="Transpos_ISL3"/>
</dbReference>
<dbReference type="EMBL" id="CP062789">
    <property type="protein sequence ID" value="QOK24562.1"/>
    <property type="molecule type" value="Genomic_DNA"/>
</dbReference>
<dbReference type="PANTHER" id="PTHR33498:SF1">
    <property type="entry name" value="TRANSPOSASE FOR INSERTION SEQUENCE ELEMENT IS1557"/>
    <property type="match status" value="1"/>
</dbReference>
<evidence type="ECO:0000259" key="2">
    <source>
        <dbReference type="Pfam" id="PF14690"/>
    </source>
</evidence>
<dbReference type="AlphaFoldDB" id="A0A1L3ML16"/>